<evidence type="ECO:0000313" key="4">
    <source>
        <dbReference type="EMBL" id="PIO62270.1"/>
    </source>
</evidence>
<evidence type="ECO:0000256" key="2">
    <source>
        <dbReference type="PROSITE-ProRule" id="PRU00354"/>
    </source>
</evidence>
<dbReference type="Gene3D" id="2.30.140.10">
    <property type="entry name" value="Spermidine synthase, tetramerisation domain"/>
    <property type="match status" value="1"/>
</dbReference>
<dbReference type="EMBL" id="KZ352323">
    <property type="protein sequence ID" value="PIO62270.1"/>
    <property type="molecule type" value="Genomic_DNA"/>
</dbReference>
<dbReference type="PANTHER" id="PTHR11558">
    <property type="entry name" value="SPERMIDINE/SPERMINE SYNTHASE"/>
    <property type="match status" value="1"/>
</dbReference>
<dbReference type="PROSITE" id="PS51006">
    <property type="entry name" value="PABS_2"/>
    <property type="match status" value="1"/>
</dbReference>
<evidence type="ECO:0000256" key="1">
    <source>
        <dbReference type="ARBA" id="ARBA00022679"/>
    </source>
</evidence>
<dbReference type="InterPro" id="IPR037163">
    <property type="entry name" value="Spermidine_synt_N_sf"/>
</dbReference>
<dbReference type="AlphaFoldDB" id="A0A2G9TYF4"/>
<accession>A0A2G9TYF4</accession>
<keyword evidence="5" id="KW-1185">Reference proteome</keyword>
<gene>
    <name evidence="4" type="ORF">TELCIR_16181</name>
</gene>
<dbReference type="InterPro" id="IPR001045">
    <property type="entry name" value="Spermi_synthase"/>
</dbReference>
<organism evidence="4 5">
    <name type="scientific">Teladorsagia circumcincta</name>
    <name type="common">Brown stomach worm</name>
    <name type="synonym">Ostertagia circumcincta</name>
    <dbReference type="NCBI Taxonomy" id="45464"/>
    <lineage>
        <taxon>Eukaryota</taxon>
        <taxon>Metazoa</taxon>
        <taxon>Ecdysozoa</taxon>
        <taxon>Nematoda</taxon>
        <taxon>Chromadorea</taxon>
        <taxon>Rhabditida</taxon>
        <taxon>Rhabditina</taxon>
        <taxon>Rhabditomorpha</taxon>
        <taxon>Strongyloidea</taxon>
        <taxon>Trichostrongylidae</taxon>
        <taxon>Teladorsagia</taxon>
    </lineage>
</organism>
<protein>
    <recommendedName>
        <fullName evidence="3">PABS domain-containing protein</fullName>
    </recommendedName>
</protein>
<dbReference type="Pfam" id="PF17284">
    <property type="entry name" value="Spermine_synt_N"/>
    <property type="match status" value="1"/>
</dbReference>
<name>A0A2G9TYF4_TELCI</name>
<proteinExistence type="predicted"/>
<dbReference type="Proteomes" id="UP000230423">
    <property type="component" value="Unassembled WGS sequence"/>
</dbReference>
<dbReference type="GO" id="GO:0005829">
    <property type="term" value="C:cytosol"/>
    <property type="evidence" value="ECO:0007669"/>
    <property type="project" value="TreeGrafter"/>
</dbReference>
<dbReference type="InterPro" id="IPR035246">
    <property type="entry name" value="Spermidine_synt_N"/>
</dbReference>
<feature type="domain" description="PABS" evidence="3">
    <location>
        <begin position="10"/>
        <end position="74"/>
    </location>
</feature>
<reference evidence="4 5" key="1">
    <citation type="submission" date="2015-09" db="EMBL/GenBank/DDBJ databases">
        <title>Draft genome of the parasitic nematode Teladorsagia circumcincta isolate WARC Sus (inbred).</title>
        <authorList>
            <person name="Mitreva M."/>
        </authorList>
    </citation>
    <scope>NUCLEOTIDE SEQUENCE [LARGE SCALE GENOMIC DNA]</scope>
    <source>
        <strain evidence="4 5">S</strain>
    </source>
</reference>
<comment type="caution">
    <text evidence="2">Lacks conserved residue(s) required for the propagation of feature annotation.</text>
</comment>
<evidence type="ECO:0000259" key="3">
    <source>
        <dbReference type="PROSITE" id="PS51006"/>
    </source>
</evidence>
<sequence>HCSNMDILHKGWFTEFSPDDLEKMKQEGSSDSKQLKSDGVVMGGAWPGQAFSLKVKEVLFHEKSEYQDILVFKR</sequence>
<evidence type="ECO:0000313" key="5">
    <source>
        <dbReference type="Proteomes" id="UP000230423"/>
    </source>
</evidence>
<dbReference type="GO" id="GO:0008295">
    <property type="term" value="P:spermidine biosynthetic process"/>
    <property type="evidence" value="ECO:0007669"/>
    <property type="project" value="TreeGrafter"/>
</dbReference>
<feature type="non-terminal residue" evidence="4">
    <location>
        <position position="1"/>
    </location>
</feature>
<keyword evidence="1 2" id="KW-0808">Transferase</keyword>
<keyword evidence="2" id="KW-0620">Polyamine biosynthesis</keyword>
<dbReference type="InterPro" id="IPR030374">
    <property type="entry name" value="PABS"/>
</dbReference>
<dbReference type="GO" id="GO:0004766">
    <property type="term" value="F:spermidine synthase activity"/>
    <property type="evidence" value="ECO:0007669"/>
    <property type="project" value="TreeGrafter"/>
</dbReference>
<dbReference type="PANTHER" id="PTHR11558:SF11">
    <property type="entry name" value="SPERMIDINE SYNTHASE"/>
    <property type="match status" value="1"/>
</dbReference>
<dbReference type="OrthoDB" id="38125at2759"/>